<dbReference type="RefSeq" id="WP_082781884.1">
    <property type="nucleotide sequence ID" value="NZ_BAPF01000037.1"/>
</dbReference>
<keyword evidence="2" id="KW-1185">Reference proteome</keyword>
<gene>
    <name evidence="1" type="ORF">AA14337_2592</name>
</gene>
<dbReference type="Proteomes" id="UP001065047">
    <property type="component" value="Unassembled WGS sequence"/>
</dbReference>
<comment type="caution">
    <text evidence="1">The sequence shown here is derived from an EMBL/GenBank/DDBJ whole genome shotgun (WGS) entry which is preliminary data.</text>
</comment>
<proteinExistence type="predicted"/>
<evidence type="ECO:0000313" key="1">
    <source>
        <dbReference type="EMBL" id="GBQ83447.1"/>
    </source>
</evidence>
<accession>A0ABQ0PWL5</accession>
<name>A0ABQ0PWL5_9PROT</name>
<dbReference type="GeneID" id="29558263"/>
<protein>
    <submittedName>
        <fullName evidence="1">Uncharacterized protein</fullName>
    </submittedName>
</protein>
<dbReference type="Pfam" id="PF07538">
    <property type="entry name" value="ChW"/>
    <property type="match status" value="1"/>
</dbReference>
<dbReference type="InterPro" id="IPR006637">
    <property type="entry name" value="ChW"/>
</dbReference>
<dbReference type="EMBL" id="BAPF01000037">
    <property type="protein sequence ID" value="GBQ83447.1"/>
    <property type="molecule type" value="Genomic_DNA"/>
</dbReference>
<reference evidence="1" key="1">
    <citation type="submission" date="2013-04" db="EMBL/GenBank/DDBJ databases">
        <title>The genome sequencing project of 58 acetic acid bacteria.</title>
        <authorList>
            <person name="Okamoto-Kainuma A."/>
            <person name="Ishikawa M."/>
            <person name="Umino S."/>
            <person name="Koizumi Y."/>
            <person name="Shiwa Y."/>
            <person name="Yoshikawa H."/>
            <person name="Matsutani M."/>
            <person name="Matsushita K."/>
        </authorList>
    </citation>
    <scope>NUCLEOTIDE SEQUENCE</scope>
    <source>
        <strain evidence="1">DSM 14337</strain>
    </source>
</reference>
<sequence>MLFYNHCGLGITNQKLSLTGLAYEALEYQESIILPNLVDFDPRINTHKVVPLDEYFEISAIKNVMASFGVNIIDNPTGNEEDTTDGWHCFCKGAKKYGEIGQLGRSALGEMGAQIIRTFTPKKFILEFSNILCQSLYGTLGIKHALQMRIENDWVGFSSSSESYKNIIQKTINTFPDIQSIYILCDEKNTDKKEDVRNYFKNDFGVDAFFKSDFFDISKKNNLFLSLVDFEIASNARYFIGNCESTFSSFVSFEKFCKTYEPVLNHYIYNTSKETLQIRQDSGGSTIPAVAQDKIHRRKKLFSIEDFEKERIWKIELKAHISNHGDFISRSLITDASPCGNLVCGSMDEQMRSIEAFSITSHSPDINLEYRAKLKDGTITEWKSNGDFSGTIGNSLAIQAFAIRITGPASLTCDCIYGGLFQGDHFPIRASNGQWSEAPQGGNLIAMQITFLEK</sequence>
<dbReference type="CDD" id="cd11296">
    <property type="entry name" value="O-FucT_like"/>
    <property type="match status" value="1"/>
</dbReference>
<organism evidence="1 2">
    <name type="scientific">Acetobacter malorum DSM 14337</name>
    <dbReference type="NCBI Taxonomy" id="1307910"/>
    <lineage>
        <taxon>Bacteria</taxon>
        <taxon>Pseudomonadati</taxon>
        <taxon>Pseudomonadota</taxon>
        <taxon>Alphaproteobacteria</taxon>
        <taxon>Acetobacterales</taxon>
        <taxon>Acetobacteraceae</taxon>
        <taxon>Acetobacter</taxon>
    </lineage>
</organism>
<evidence type="ECO:0000313" key="2">
    <source>
        <dbReference type="Proteomes" id="UP001065047"/>
    </source>
</evidence>
<dbReference type="Gene3D" id="3.40.50.11350">
    <property type="match status" value="1"/>
</dbReference>